<evidence type="ECO:0000313" key="4">
    <source>
        <dbReference type="Proteomes" id="UP000195208"/>
    </source>
</evidence>
<feature type="transmembrane region" description="Helical" evidence="1">
    <location>
        <begin position="72"/>
        <end position="90"/>
    </location>
</feature>
<dbReference type="EMBL" id="WMFL01000082">
    <property type="protein sequence ID" value="NJI03123.1"/>
    <property type="molecule type" value="Genomic_DNA"/>
</dbReference>
<reference evidence="3 4" key="1">
    <citation type="submission" date="2017-04" db="EMBL/GenBank/DDBJ databases">
        <title>Staphylococcus agnetis, a potential pathogen in the broiler production.</title>
        <authorList>
            <person name="Poulsen L."/>
        </authorList>
    </citation>
    <scope>NUCLEOTIDE SEQUENCE [LARGE SCALE GENOMIC DNA]</scope>
    <source>
        <strain evidence="3 4">723_310714_2_2_spleen</strain>
    </source>
</reference>
<gene>
    <name evidence="2" type="primary">thiW</name>
    <name evidence="3" type="ORF">B9M88_00675</name>
    <name evidence="2" type="ORF">GLV84_09815</name>
</gene>
<dbReference type="AlphaFoldDB" id="A0A2T4MK02"/>
<proteinExistence type="predicted"/>
<feature type="transmembrane region" description="Helical" evidence="1">
    <location>
        <begin position="6"/>
        <end position="27"/>
    </location>
</feature>
<dbReference type="NCBIfam" id="TIGR02359">
    <property type="entry name" value="thiW"/>
    <property type="match status" value="1"/>
</dbReference>
<dbReference type="GeneID" id="57691438"/>
<keyword evidence="4" id="KW-1185">Reference proteome</keyword>
<feature type="transmembrane region" description="Helical" evidence="1">
    <location>
        <begin position="132"/>
        <end position="152"/>
    </location>
</feature>
<dbReference type="Pfam" id="PF09512">
    <property type="entry name" value="ThiW"/>
    <property type="match status" value="1"/>
</dbReference>
<name>A0A2T4MK02_9STAP</name>
<evidence type="ECO:0000313" key="2">
    <source>
        <dbReference type="EMBL" id="NJI03123.1"/>
    </source>
</evidence>
<organism evidence="2 5">
    <name type="scientific">Staphylococcus agnetis</name>
    <dbReference type="NCBI Taxonomy" id="985762"/>
    <lineage>
        <taxon>Bacteria</taxon>
        <taxon>Bacillati</taxon>
        <taxon>Bacillota</taxon>
        <taxon>Bacilli</taxon>
        <taxon>Bacillales</taxon>
        <taxon>Staphylococcaceae</taxon>
        <taxon>Staphylococcus</taxon>
    </lineage>
</organism>
<evidence type="ECO:0000313" key="5">
    <source>
        <dbReference type="Proteomes" id="UP000646308"/>
    </source>
</evidence>
<dbReference type="EMBL" id="NEFX01000001">
    <property type="protein sequence ID" value="OTW32223.1"/>
    <property type="molecule type" value="Genomic_DNA"/>
</dbReference>
<evidence type="ECO:0000256" key="1">
    <source>
        <dbReference type="SAM" id="Phobius"/>
    </source>
</evidence>
<evidence type="ECO:0000313" key="3">
    <source>
        <dbReference type="EMBL" id="OTW32223.1"/>
    </source>
</evidence>
<accession>A0A2T4MK02</accession>
<protein>
    <submittedName>
        <fullName evidence="2">Energy coupling factor transporter S component ThiW</fullName>
    </submittedName>
</protein>
<dbReference type="InterPro" id="IPR012652">
    <property type="entry name" value="ThiW"/>
</dbReference>
<dbReference type="OrthoDB" id="5516776at2"/>
<dbReference type="PIRSF" id="PIRSF024534">
    <property type="entry name" value="ThiW"/>
    <property type="match status" value="1"/>
</dbReference>
<sequence>MNNKKLTLTALFIAVNVLLSAIVVIPIGPFKAVPVQHFINVLSAVILGPWFGLAQAFLSSLIRLLLGTGTPFAFPGSMVGVLVASLFYYVNKHLFVASIGEVIGTGIIGSLLCIPLAWLIGFDGMMIKPLMATFLLSSLVGASLSYVLLIILKKRHKLPNLDKKSKRKF</sequence>
<keyword evidence="1" id="KW-0472">Membrane</keyword>
<dbReference type="KEGG" id="sagq:EP23_02520"/>
<dbReference type="Gene3D" id="1.10.1760.20">
    <property type="match status" value="1"/>
</dbReference>
<reference evidence="2" key="2">
    <citation type="submission" date="2019-11" db="EMBL/GenBank/DDBJ databases">
        <title>Whole genome comparisons of Staphylococcus agnetis isolates from cattle and chickens.</title>
        <authorList>
            <person name="Rhoads D."/>
            <person name="Shwani A."/>
            <person name="Adkins P."/>
            <person name="Calcutt M."/>
            <person name="Middleton J."/>
        </authorList>
    </citation>
    <scope>NUCLEOTIDE SEQUENCE</scope>
    <source>
        <strain evidence="2">1387</strain>
    </source>
</reference>
<dbReference type="RefSeq" id="WP_060550940.1">
    <property type="nucleotide sequence ID" value="NZ_CP009623.1"/>
</dbReference>
<feature type="transmembrane region" description="Helical" evidence="1">
    <location>
        <begin position="102"/>
        <end position="120"/>
    </location>
</feature>
<comment type="caution">
    <text evidence="2">The sequence shown here is derived from an EMBL/GenBank/DDBJ whole genome shotgun (WGS) entry which is preliminary data.</text>
</comment>
<dbReference type="Proteomes" id="UP000646308">
    <property type="component" value="Unassembled WGS sequence"/>
</dbReference>
<keyword evidence="1" id="KW-1133">Transmembrane helix</keyword>
<feature type="transmembrane region" description="Helical" evidence="1">
    <location>
        <begin position="39"/>
        <end position="66"/>
    </location>
</feature>
<dbReference type="Proteomes" id="UP000195208">
    <property type="component" value="Unassembled WGS sequence"/>
</dbReference>
<keyword evidence="1" id="KW-0812">Transmembrane</keyword>